<evidence type="ECO:0000256" key="6">
    <source>
        <dbReference type="SAM" id="Phobius"/>
    </source>
</evidence>
<evidence type="ECO:0000256" key="2">
    <source>
        <dbReference type="ARBA" id="ARBA00022475"/>
    </source>
</evidence>
<feature type="transmembrane region" description="Helical" evidence="6">
    <location>
        <begin position="290"/>
        <end position="311"/>
    </location>
</feature>
<protein>
    <submittedName>
        <fullName evidence="7">Branched-chain amino acid ABC transporter permease</fullName>
    </submittedName>
</protein>
<keyword evidence="8" id="KW-1185">Reference proteome</keyword>
<feature type="transmembrane region" description="Helical" evidence="6">
    <location>
        <begin position="114"/>
        <end position="131"/>
    </location>
</feature>
<feature type="transmembrane region" description="Helical" evidence="6">
    <location>
        <begin position="161"/>
        <end position="180"/>
    </location>
</feature>
<name>A0A2S0NAT9_9HYPH</name>
<evidence type="ECO:0000313" key="7">
    <source>
        <dbReference type="EMBL" id="AVO45127.1"/>
    </source>
</evidence>
<dbReference type="InterPro" id="IPR043428">
    <property type="entry name" value="LivM-like"/>
</dbReference>
<dbReference type="GO" id="GO:0005886">
    <property type="term" value="C:plasma membrane"/>
    <property type="evidence" value="ECO:0007669"/>
    <property type="project" value="UniProtKB-SubCell"/>
</dbReference>
<dbReference type="EMBL" id="CP027668">
    <property type="protein sequence ID" value="AVO45127.1"/>
    <property type="molecule type" value="Genomic_DNA"/>
</dbReference>
<evidence type="ECO:0000256" key="1">
    <source>
        <dbReference type="ARBA" id="ARBA00004651"/>
    </source>
</evidence>
<dbReference type="CDD" id="cd06581">
    <property type="entry name" value="TM_PBP1_LivM_like"/>
    <property type="match status" value="1"/>
</dbReference>
<feature type="transmembrane region" description="Helical" evidence="6">
    <location>
        <begin position="57"/>
        <end position="77"/>
    </location>
</feature>
<feature type="transmembrane region" description="Helical" evidence="6">
    <location>
        <begin position="249"/>
        <end position="270"/>
    </location>
</feature>
<dbReference type="RefSeq" id="WP_106748468.1">
    <property type="nucleotide sequence ID" value="NZ_CP027668.1"/>
</dbReference>
<feature type="transmembrane region" description="Helical" evidence="6">
    <location>
        <begin position="7"/>
        <end position="25"/>
    </location>
</feature>
<evidence type="ECO:0000313" key="8">
    <source>
        <dbReference type="Proteomes" id="UP000237889"/>
    </source>
</evidence>
<dbReference type="InterPro" id="IPR001851">
    <property type="entry name" value="ABC_transp_permease"/>
</dbReference>
<dbReference type="KEGG" id="phr:C6569_08670"/>
<dbReference type="PANTHER" id="PTHR30482">
    <property type="entry name" value="HIGH-AFFINITY BRANCHED-CHAIN AMINO ACID TRANSPORT SYSTEM PERMEASE"/>
    <property type="match status" value="1"/>
</dbReference>
<gene>
    <name evidence="7" type="ORF">C6569_08670</name>
</gene>
<evidence type="ECO:0000256" key="5">
    <source>
        <dbReference type="ARBA" id="ARBA00023136"/>
    </source>
</evidence>
<evidence type="ECO:0000256" key="3">
    <source>
        <dbReference type="ARBA" id="ARBA00022692"/>
    </source>
</evidence>
<dbReference type="GO" id="GO:0015658">
    <property type="term" value="F:branched-chain amino acid transmembrane transporter activity"/>
    <property type="evidence" value="ECO:0007669"/>
    <property type="project" value="InterPro"/>
</dbReference>
<dbReference type="Gene3D" id="1.10.3470.10">
    <property type="entry name" value="ABC transporter involved in vitamin B12 uptake, BtuC"/>
    <property type="match status" value="1"/>
</dbReference>
<dbReference type="Proteomes" id="UP000237889">
    <property type="component" value="Chromosome"/>
</dbReference>
<feature type="transmembrane region" description="Helical" evidence="6">
    <location>
        <begin position="31"/>
        <end position="52"/>
    </location>
</feature>
<accession>A0A2S0NAT9</accession>
<keyword evidence="2" id="KW-1003">Cell membrane</keyword>
<keyword evidence="3 6" id="KW-0812">Transmembrane</keyword>
<keyword evidence="4 6" id="KW-1133">Transmembrane helix</keyword>
<dbReference type="PANTHER" id="PTHR30482:SF17">
    <property type="entry name" value="ABC TRANSPORTER ATP-BINDING PROTEIN"/>
    <property type="match status" value="1"/>
</dbReference>
<proteinExistence type="predicted"/>
<sequence length="333" mass="34552">MTRSPALRFLLVLGLLTGAALLLPLVANRGIVFLAGVVAINVVLGLAFNLLFSTAGLLSFGQATFSAAGAYAVALLLLRVPEIPFLVALGAAAATGAAIATAIGLVALRRTEGVYFAVLTLAFAELVHVVIAKTSFFGRNDGLTGIPRPRIGPIDLADGQAYYVFVILVTALLIACLWWVTHSRLGRSFRAIRLDPMRAAFLGIDVRRRRLEAFAVSGACAAAAGGLMGPLTSIVSPDLAHWGESTKPILFTLLGGAGHFWGPLVGAVVFSGVEYATRSLAGASDLITGGLLLAVVLAIPGGLLGLAALVVRRLRRRERPATVTDAAAEGARP</sequence>
<keyword evidence="5 6" id="KW-0472">Membrane</keyword>
<dbReference type="OrthoDB" id="9810505at2"/>
<dbReference type="InterPro" id="IPR037294">
    <property type="entry name" value="ABC_BtuC-like"/>
</dbReference>
<dbReference type="AlphaFoldDB" id="A0A2S0NAT9"/>
<comment type="subcellular location">
    <subcellularLocation>
        <location evidence="1">Cell membrane</location>
        <topology evidence="1">Multi-pass membrane protein</topology>
    </subcellularLocation>
</comment>
<reference evidence="7 8" key="1">
    <citation type="submission" date="2018-03" db="EMBL/GenBank/DDBJ databases">
        <title>Genome sequencing of Phreatobacter sp.</title>
        <authorList>
            <person name="Kim S.-J."/>
            <person name="Heo J."/>
            <person name="Kwon S.-W."/>
        </authorList>
    </citation>
    <scope>NUCLEOTIDE SEQUENCE [LARGE SCALE GENOMIC DNA]</scope>
    <source>
        <strain evidence="7 8">S-12</strain>
    </source>
</reference>
<organism evidence="7 8">
    <name type="scientific">Phreatobacter cathodiphilus</name>
    <dbReference type="NCBI Taxonomy" id="1868589"/>
    <lineage>
        <taxon>Bacteria</taxon>
        <taxon>Pseudomonadati</taxon>
        <taxon>Pseudomonadota</taxon>
        <taxon>Alphaproteobacteria</taxon>
        <taxon>Hyphomicrobiales</taxon>
        <taxon>Phreatobacteraceae</taxon>
        <taxon>Phreatobacter</taxon>
    </lineage>
</organism>
<dbReference type="Pfam" id="PF02653">
    <property type="entry name" value="BPD_transp_2"/>
    <property type="match status" value="1"/>
</dbReference>
<feature type="transmembrane region" description="Helical" evidence="6">
    <location>
        <begin position="83"/>
        <end position="107"/>
    </location>
</feature>
<evidence type="ECO:0000256" key="4">
    <source>
        <dbReference type="ARBA" id="ARBA00022989"/>
    </source>
</evidence>